<evidence type="ECO:0000256" key="1">
    <source>
        <dbReference type="SAM" id="Phobius"/>
    </source>
</evidence>
<comment type="caution">
    <text evidence="2">The sequence shown here is derived from an EMBL/GenBank/DDBJ whole genome shotgun (WGS) entry which is preliminary data.</text>
</comment>
<reference evidence="2 3" key="1">
    <citation type="submission" date="2018-11" db="EMBL/GenBank/DDBJ databases">
        <title>Novel bacteria species description.</title>
        <authorList>
            <person name="Han J.-H."/>
        </authorList>
    </citation>
    <scope>NUCLEOTIDE SEQUENCE [LARGE SCALE GENOMIC DNA]</scope>
    <source>
        <strain evidence="2 3">KCTC23259</strain>
    </source>
</reference>
<dbReference type="InterPro" id="IPR010380">
    <property type="entry name" value="DUF975"/>
</dbReference>
<feature type="transmembrane region" description="Helical" evidence="1">
    <location>
        <begin position="193"/>
        <end position="219"/>
    </location>
</feature>
<keyword evidence="1" id="KW-1133">Transmembrane helix</keyword>
<keyword evidence="1" id="KW-0472">Membrane</keyword>
<dbReference type="RefSeq" id="WP_255035523.1">
    <property type="nucleotide sequence ID" value="NZ_RJUF01000003.1"/>
</dbReference>
<dbReference type="PANTHER" id="PTHR40076">
    <property type="entry name" value="MEMBRANE PROTEIN-RELATED"/>
    <property type="match status" value="1"/>
</dbReference>
<dbReference type="PANTHER" id="PTHR40076:SF1">
    <property type="entry name" value="MEMBRANE PROTEIN"/>
    <property type="match status" value="1"/>
</dbReference>
<evidence type="ECO:0000313" key="3">
    <source>
        <dbReference type="Proteomes" id="UP001204144"/>
    </source>
</evidence>
<keyword evidence="3" id="KW-1185">Reference proteome</keyword>
<proteinExistence type="predicted"/>
<gene>
    <name evidence="2" type="ORF">EGI31_02355</name>
</gene>
<protein>
    <recommendedName>
        <fullName evidence="4">DUF975 family protein</fullName>
    </recommendedName>
</protein>
<accession>A0AAE3KT07</accession>
<feature type="transmembrane region" description="Helical" evidence="1">
    <location>
        <begin position="148"/>
        <end position="172"/>
    </location>
</feature>
<feature type="transmembrane region" description="Helical" evidence="1">
    <location>
        <begin position="57"/>
        <end position="75"/>
    </location>
</feature>
<dbReference type="AlphaFoldDB" id="A0AAE3KT07"/>
<evidence type="ECO:0008006" key="4">
    <source>
        <dbReference type="Google" id="ProtNLM"/>
    </source>
</evidence>
<keyword evidence="1" id="KW-0812">Transmembrane</keyword>
<sequence>MSQKLTSSLASGYEVKIGDYISRGYEIFKANMGAYIGYTVLYFLITTVVNMIPFLNIISSLVISPCLVFGFYLVSKQISQENTLPTFNTFFGGFNYAGKIIVISLITMLVFVVCMMPFLISVGVSIFALRDSDSSEIISAILAGPLPILGVGLLVMVYFAVSWCFASLIAVFHNKESWAAMEISRKLVGKNWFMMLLFLIVVGVVTAAGFLLLGIGIIFTLPLGICSLYAAFEDICGLPEDGKVSDEISQIGEGI</sequence>
<evidence type="ECO:0000313" key="2">
    <source>
        <dbReference type="EMBL" id="MCP9761781.1"/>
    </source>
</evidence>
<name>A0AAE3KT07_9BACT</name>
<feature type="transmembrane region" description="Helical" evidence="1">
    <location>
        <begin position="96"/>
        <end position="128"/>
    </location>
</feature>
<feature type="transmembrane region" description="Helical" evidence="1">
    <location>
        <begin position="32"/>
        <end position="51"/>
    </location>
</feature>
<organism evidence="2 3">
    <name type="scientific">Lacihabitans soyangensis</name>
    <dbReference type="NCBI Taxonomy" id="869394"/>
    <lineage>
        <taxon>Bacteria</taxon>
        <taxon>Pseudomonadati</taxon>
        <taxon>Bacteroidota</taxon>
        <taxon>Cytophagia</taxon>
        <taxon>Cytophagales</taxon>
        <taxon>Leadbetterellaceae</taxon>
        <taxon>Lacihabitans</taxon>
    </lineage>
</organism>
<dbReference type="Proteomes" id="UP001204144">
    <property type="component" value="Unassembled WGS sequence"/>
</dbReference>
<dbReference type="EMBL" id="RJUF01000003">
    <property type="protein sequence ID" value="MCP9761781.1"/>
    <property type="molecule type" value="Genomic_DNA"/>
</dbReference>